<dbReference type="InterPro" id="IPR015943">
    <property type="entry name" value="WD40/YVTN_repeat-like_dom_sf"/>
</dbReference>
<dbReference type="HOGENOM" id="CLU_976326_0_0_11"/>
<dbReference type="STRING" id="457427.SSOG_02545"/>
<name>D9WB54_9ACTN</name>
<dbReference type="EMBL" id="GG657754">
    <property type="protein sequence ID" value="EFL22831.1"/>
    <property type="molecule type" value="Genomic_DNA"/>
</dbReference>
<dbReference type="Proteomes" id="UP000003963">
    <property type="component" value="Unassembled WGS sequence"/>
</dbReference>
<gene>
    <name evidence="2" type="ORF">SSOG_02545</name>
</gene>
<evidence type="ECO:0000259" key="1">
    <source>
        <dbReference type="Pfam" id="PF13360"/>
    </source>
</evidence>
<protein>
    <submittedName>
        <fullName evidence="2">Putative LigA</fullName>
    </submittedName>
</protein>
<dbReference type="SUPFAM" id="SSF50998">
    <property type="entry name" value="Quinoprotein alcohol dehydrogenase-like"/>
    <property type="match status" value="2"/>
</dbReference>
<dbReference type="PANTHER" id="PTHR34512:SF30">
    <property type="entry name" value="OUTER MEMBRANE PROTEIN ASSEMBLY FACTOR BAMB"/>
    <property type="match status" value="1"/>
</dbReference>
<dbReference type="InterPro" id="IPR002372">
    <property type="entry name" value="PQQ_rpt_dom"/>
</dbReference>
<evidence type="ECO:0000313" key="3">
    <source>
        <dbReference type="Proteomes" id="UP000003963"/>
    </source>
</evidence>
<dbReference type="AlphaFoldDB" id="D9WB54"/>
<evidence type="ECO:0000313" key="2">
    <source>
        <dbReference type="EMBL" id="EFL22831.1"/>
    </source>
</evidence>
<accession>D9WB54</accession>
<organism evidence="2 3">
    <name type="scientific">Streptomyces himastatinicus ATCC 53653</name>
    <dbReference type="NCBI Taxonomy" id="457427"/>
    <lineage>
        <taxon>Bacteria</taxon>
        <taxon>Bacillati</taxon>
        <taxon>Actinomycetota</taxon>
        <taxon>Actinomycetes</taxon>
        <taxon>Kitasatosporales</taxon>
        <taxon>Streptomycetaceae</taxon>
        <taxon>Streptomyces</taxon>
        <taxon>Streptomyces violaceusniger group</taxon>
    </lineage>
</organism>
<feature type="domain" description="Pyrrolo-quinoline quinone repeat" evidence="1">
    <location>
        <begin position="98"/>
        <end position="262"/>
    </location>
</feature>
<dbReference type="Pfam" id="PF13360">
    <property type="entry name" value="PQQ_2"/>
    <property type="match status" value="1"/>
</dbReference>
<dbReference type="SMART" id="SM00564">
    <property type="entry name" value="PQQ"/>
    <property type="match status" value="3"/>
</dbReference>
<dbReference type="PANTHER" id="PTHR34512">
    <property type="entry name" value="CELL SURFACE PROTEIN"/>
    <property type="match status" value="1"/>
</dbReference>
<dbReference type="InterPro" id="IPR018391">
    <property type="entry name" value="PQQ_b-propeller_rpt"/>
</dbReference>
<dbReference type="Gene3D" id="2.40.128.630">
    <property type="match status" value="1"/>
</dbReference>
<reference evidence="2 3" key="1">
    <citation type="submission" date="2009-02" db="EMBL/GenBank/DDBJ databases">
        <title>Annotation of Streptomyces hygroscopicus strain ATCC 53653.</title>
        <authorList>
            <consortium name="The Broad Institute Genome Sequencing Platform"/>
            <consortium name="Broad Institute Microbial Sequencing Center"/>
            <person name="Fischbach M."/>
            <person name="Godfrey P."/>
            <person name="Ward D."/>
            <person name="Young S."/>
            <person name="Zeng Q."/>
            <person name="Koehrsen M."/>
            <person name="Alvarado L."/>
            <person name="Berlin A.M."/>
            <person name="Bochicchio J."/>
            <person name="Borenstein D."/>
            <person name="Chapman S.B."/>
            <person name="Chen Z."/>
            <person name="Engels R."/>
            <person name="Freedman E."/>
            <person name="Gellesch M."/>
            <person name="Goldberg J."/>
            <person name="Griggs A."/>
            <person name="Gujja S."/>
            <person name="Heilman E.R."/>
            <person name="Heiman D.I."/>
            <person name="Hepburn T.A."/>
            <person name="Howarth C."/>
            <person name="Jen D."/>
            <person name="Larson L."/>
            <person name="Lewis B."/>
            <person name="Mehta T."/>
            <person name="Park D."/>
            <person name="Pearson M."/>
            <person name="Richards J."/>
            <person name="Roberts A."/>
            <person name="Saif S."/>
            <person name="Shea T.D."/>
            <person name="Shenoy N."/>
            <person name="Sisk P."/>
            <person name="Stolte C."/>
            <person name="Sykes S.N."/>
            <person name="Thomson T."/>
            <person name="Walk T."/>
            <person name="White J."/>
            <person name="Yandava C."/>
            <person name="Straight P."/>
            <person name="Clardy J."/>
            <person name="Hung D."/>
            <person name="Kolter R."/>
            <person name="Mekalanos J."/>
            <person name="Walker S."/>
            <person name="Walsh C.T."/>
            <person name="Wieland-Brown L.C."/>
            <person name="Haas B."/>
            <person name="Nusbaum C."/>
            <person name="Birren B."/>
        </authorList>
    </citation>
    <scope>NUCLEOTIDE SEQUENCE [LARGE SCALE GENOMIC DNA]</scope>
    <source>
        <strain evidence="2 3">ATCC 53653</strain>
    </source>
</reference>
<keyword evidence="3" id="KW-1185">Reference proteome</keyword>
<proteinExistence type="predicted"/>
<sequence length="285" mass="30381">MLVPGTRIAALDPRTGDIEWEPEEFRSGGRTPYAALLAAEGGTVWIAAERRGGADSRVLIAYDLTRGKELWTSPLPDGFDQGYLMKDVLVVRGNEFMAFDRTHGARRWTRSYKGVTAGRPVATDSGGTLIASISSDLCGYDVARGGGPSWTVPAKGEVSYKHLADFGPPVVHGDTVYATDGAYGVHALSARTGAVRWQRLYGLVTKALSGARTPDTTVSPSGHTVLMSNDVEVDAIDAEDGTLRWRFTDSGAAGAKGIVARRRVALTDDLAVVISGKSVYALPLR</sequence>
<dbReference type="Gene3D" id="2.130.10.10">
    <property type="entry name" value="YVTN repeat-like/Quinoprotein amine dehydrogenase"/>
    <property type="match status" value="1"/>
</dbReference>
<dbReference type="InterPro" id="IPR011047">
    <property type="entry name" value="Quinoprotein_ADH-like_sf"/>
</dbReference>